<evidence type="ECO:0000313" key="2">
    <source>
        <dbReference type="EMBL" id="APY23719.1"/>
    </source>
</evidence>
<feature type="transmembrane region" description="Helical" evidence="1">
    <location>
        <begin position="346"/>
        <end position="369"/>
    </location>
</feature>
<reference evidence="2" key="1">
    <citation type="journal article" date="2017" name="MSphere">
        <title>Novel beta-lactamase blaARL in Staphylococcus arlettae.</title>
        <authorList>
            <person name="Andreis S.N."/>
            <person name="Perreten V."/>
            <person name="Schwendener S."/>
        </authorList>
    </citation>
    <scope>NUCLEOTIDE SEQUENCE</scope>
    <source>
        <strain evidence="2">SAN1670</strain>
    </source>
</reference>
<feature type="transmembrane region" description="Helical" evidence="1">
    <location>
        <begin position="301"/>
        <end position="326"/>
    </location>
</feature>
<feature type="transmembrane region" description="Helical" evidence="1">
    <location>
        <begin position="180"/>
        <end position="200"/>
    </location>
</feature>
<organism evidence="2">
    <name type="scientific">Staphylococcus arlettae</name>
    <dbReference type="NCBI Taxonomy" id="29378"/>
    <lineage>
        <taxon>Bacteria</taxon>
        <taxon>Bacillati</taxon>
        <taxon>Bacillota</taxon>
        <taxon>Bacilli</taxon>
        <taxon>Bacillales</taxon>
        <taxon>Staphylococcaceae</taxon>
        <taxon>Staphylococcus</taxon>
    </lineage>
</organism>
<sequence>MFGVSYMNLKRLFKSPFAWSITLFFIIFSCVFIFTLVNDQLYRTPIGQITNVKNLKTEHVVDEHHNNDTKHQEQLTIHMLNGKYQGKTTTIKHEYTESQADSEAFSPGDKVLMHIDKKPSDGYIVEKKRDSLIVVVMGIFLLVILLVGKKVGIQSILSLIFNTIAILAAIYLHLQFPNTSLFWLMSIAITLSTTITLLLITGWHWRTFVTIISTLLGTFLCIGITYGVIQATDGAGMKFETMSFLTLPPKTIFLASVIVGSLGAVMDVAITIASGMYEILRRSPNIEMTRWALAGRKIGQDIMGTMTNILLFSYLSGSLPMILIYLKNANTITYTLSINWSLEISRAITGGIGIVLTIPLTIILMQLVFKLRGVKQ</sequence>
<evidence type="ECO:0000256" key="1">
    <source>
        <dbReference type="SAM" id="Phobius"/>
    </source>
</evidence>
<dbReference type="AlphaFoldDB" id="A0A1W5QC55"/>
<name>A0A1W5QC55_9STAP</name>
<evidence type="ECO:0008006" key="3">
    <source>
        <dbReference type="Google" id="ProtNLM"/>
    </source>
</evidence>
<dbReference type="Pfam" id="PF07907">
    <property type="entry name" value="YibE_F"/>
    <property type="match status" value="1"/>
</dbReference>
<feature type="transmembrane region" description="Helical" evidence="1">
    <location>
        <begin position="207"/>
        <end position="232"/>
    </location>
</feature>
<feature type="transmembrane region" description="Helical" evidence="1">
    <location>
        <begin position="155"/>
        <end position="174"/>
    </location>
</feature>
<dbReference type="InterPro" id="IPR012507">
    <property type="entry name" value="YibE_F"/>
</dbReference>
<keyword evidence="1" id="KW-0812">Transmembrane</keyword>
<dbReference type="PANTHER" id="PTHR41771:SF1">
    <property type="entry name" value="MEMBRANE PROTEIN"/>
    <property type="match status" value="1"/>
</dbReference>
<feature type="transmembrane region" description="Helical" evidence="1">
    <location>
        <begin position="131"/>
        <end position="148"/>
    </location>
</feature>
<protein>
    <recommendedName>
        <fullName evidence="3">YibE/F family protein</fullName>
    </recommendedName>
</protein>
<feature type="transmembrane region" description="Helical" evidence="1">
    <location>
        <begin position="17"/>
        <end position="37"/>
    </location>
</feature>
<keyword evidence="1" id="KW-1133">Transmembrane helix</keyword>
<dbReference type="EMBL" id="KY363215">
    <property type="protein sequence ID" value="APY23719.1"/>
    <property type="molecule type" value="Genomic_DNA"/>
</dbReference>
<accession>A0A1W5QC55</accession>
<proteinExistence type="predicted"/>
<dbReference type="PANTHER" id="PTHR41771">
    <property type="entry name" value="MEMBRANE PROTEIN-RELATED"/>
    <property type="match status" value="1"/>
</dbReference>
<keyword evidence="1" id="KW-0472">Membrane</keyword>
<feature type="transmembrane region" description="Helical" evidence="1">
    <location>
        <begin position="252"/>
        <end position="280"/>
    </location>
</feature>